<evidence type="ECO:0000313" key="2">
    <source>
        <dbReference type="EMBL" id="SMG05816.1"/>
    </source>
</evidence>
<organism evidence="2 3">
    <name type="scientific">Sphingobacterium psychroaquaticum</name>
    <dbReference type="NCBI Taxonomy" id="561061"/>
    <lineage>
        <taxon>Bacteria</taxon>
        <taxon>Pseudomonadati</taxon>
        <taxon>Bacteroidota</taxon>
        <taxon>Sphingobacteriia</taxon>
        <taxon>Sphingobacteriales</taxon>
        <taxon>Sphingobacteriaceae</taxon>
        <taxon>Sphingobacterium</taxon>
    </lineage>
</organism>
<dbReference type="STRING" id="561061.SAMN05660862_0080"/>
<dbReference type="RefSeq" id="WP_085471066.1">
    <property type="nucleotide sequence ID" value="NZ_FXAU01000001.1"/>
</dbReference>
<feature type="region of interest" description="Disordered" evidence="1">
    <location>
        <begin position="1"/>
        <end position="21"/>
    </location>
</feature>
<dbReference type="EMBL" id="FXAU01000001">
    <property type="protein sequence ID" value="SMG05816.1"/>
    <property type="molecule type" value="Genomic_DNA"/>
</dbReference>
<gene>
    <name evidence="2" type="ORF">SAMN05660862_0080</name>
</gene>
<keyword evidence="3" id="KW-1185">Reference proteome</keyword>
<protein>
    <submittedName>
        <fullName evidence="2">Uncharacterized protein</fullName>
    </submittedName>
</protein>
<accession>A0A1X7HUZ9</accession>
<name>A0A1X7HUZ9_9SPHI</name>
<dbReference type="Proteomes" id="UP000192980">
    <property type="component" value="Unassembled WGS sequence"/>
</dbReference>
<evidence type="ECO:0000313" key="3">
    <source>
        <dbReference type="Proteomes" id="UP000192980"/>
    </source>
</evidence>
<sequence length="133" mass="14668">MYANPTDFDATPTINTRKGPDIDVKSTVHAPKRSGGDLLILRATTPRIRNAAKCSRNATKCVRDGAIEYVDAMKTSVAALPISFFTLNILLDSRLYLHAHVWENYHIMNAARSALYVAARITKTRFSSSMAPA</sequence>
<reference evidence="2 3" key="1">
    <citation type="submission" date="2017-04" db="EMBL/GenBank/DDBJ databases">
        <authorList>
            <person name="Afonso C.L."/>
            <person name="Miller P.J."/>
            <person name="Scott M.A."/>
            <person name="Spackman E."/>
            <person name="Goraichik I."/>
            <person name="Dimitrov K.M."/>
            <person name="Suarez D.L."/>
            <person name="Swayne D.E."/>
        </authorList>
    </citation>
    <scope>NUCLEOTIDE SEQUENCE [LARGE SCALE GENOMIC DNA]</scope>
    <source>
        <strain evidence="2 3">DSM 22418</strain>
    </source>
</reference>
<evidence type="ECO:0000256" key="1">
    <source>
        <dbReference type="SAM" id="MobiDB-lite"/>
    </source>
</evidence>
<proteinExistence type="predicted"/>
<dbReference type="AlphaFoldDB" id="A0A1X7HUZ9"/>